<feature type="transmembrane region" description="Helical" evidence="9">
    <location>
        <begin position="42"/>
        <end position="60"/>
    </location>
</feature>
<dbReference type="NCBIfam" id="TIGR00905">
    <property type="entry name" value="2A0302"/>
    <property type="match status" value="1"/>
</dbReference>
<feature type="transmembrane region" description="Helical" evidence="9">
    <location>
        <begin position="387"/>
        <end position="404"/>
    </location>
</feature>
<keyword evidence="3 9" id="KW-0813">Transport</keyword>
<dbReference type="NCBIfam" id="TIGR04299">
    <property type="entry name" value="antiport_PotE"/>
    <property type="match status" value="1"/>
</dbReference>
<dbReference type="AlphaFoldDB" id="H3KHL3"/>
<evidence type="ECO:0000313" key="10">
    <source>
        <dbReference type="EMBL" id="EHY30398.1"/>
    </source>
</evidence>
<feature type="transmembrane region" description="Helical" evidence="9">
    <location>
        <begin position="119"/>
        <end position="140"/>
    </location>
</feature>
<dbReference type="HOGENOM" id="CLU_007946_1_0_4"/>
<feature type="transmembrane region" description="Helical" evidence="9">
    <location>
        <begin position="410"/>
        <end position="429"/>
    </location>
</feature>
<keyword evidence="7 9" id="KW-1133">Transmembrane helix</keyword>
<evidence type="ECO:0000256" key="9">
    <source>
        <dbReference type="HAMAP-Rule" id="MF_02073"/>
    </source>
</evidence>
<dbReference type="PANTHER" id="PTHR42770:SF6">
    <property type="entry name" value="PUTRESCINE TRANSPORTER POTE"/>
    <property type="match status" value="1"/>
</dbReference>
<evidence type="ECO:0000256" key="1">
    <source>
        <dbReference type="ARBA" id="ARBA00004651"/>
    </source>
</evidence>
<dbReference type="PIRSF" id="PIRSF006060">
    <property type="entry name" value="AA_transporter"/>
    <property type="match status" value="1"/>
</dbReference>
<accession>H3KHL3</accession>
<dbReference type="PANTHER" id="PTHR42770">
    <property type="entry name" value="AMINO ACID TRANSPORTER-RELATED"/>
    <property type="match status" value="1"/>
</dbReference>
<evidence type="ECO:0000256" key="3">
    <source>
        <dbReference type="ARBA" id="ARBA00022448"/>
    </source>
</evidence>
<feature type="transmembrane region" description="Helical" evidence="9">
    <location>
        <begin position="184"/>
        <end position="206"/>
    </location>
</feature>
<keyword evidence="11" id="KW-1185">Reference proteome</keyword>
<dbReference type="NCBIfam" id="NF007938">
    <property type="entry name" value="PRK10655.1"/>
    <property type="match status" value="1"/>
</dbReference>
<keyword evidence="9" id="KW-0997">Cell inner membrane</keyword>
<proteinExistence type="inferred from homology"/>
<dbReference type="PATRIC" id="fig|762967.3.peg.1777"/>
<protein>
    <recommendedName>
        <fullName evidence="9">Putrescine transporter</fullName>
    </recommendedName>
</protein>
<keyword evidence="8 9" id="KW-0472">Membrane</keyword>
<gene>
    <name evidence="10" type="ORF">HMPREF9440_02257</name>
</gene>
<dbReference type="Gene3D" id="1.20.1740.10">
    <property type="entry name" value="Amino acid/polyamine transporter I"/>
    <property type="match status" value="1"/>
</dbReference>
<comment type="caution">
    <text evidence="9">Lacks conserved residue(s) required for the propagation of feature annotation.</text>
</comment>
<feature type="transmembrane region" description="Helical" evidence="9">
    <location>
        <begin position="12"/>
        <end position="30"/>
    </location>
</feature>
<comment type="caution">
    <text evidence="10">The sequence shown here is derived from an EMBL/GenBank/DDBJ whole genome shotgun (WGS) entry which is preliminary data.</text>
</comment>
<feature type="transmembrane region" description="Helical" evidence="9">
    <location>
        <begin position="90"/>
        <end position="113"/>
    </location>
</feature>
<dbReference type="EMBL" id="AFBQ01000343">
    <property type="protein sequence ID" value="EHY30398.1"/>
    <property type="molecule type" value="Genomic_DNA"/>
</dbReference>
<dbReference type="GO" id="GO:0005886">
    <property type="term" value="C:plasma membrane"/>
    <property type="evidence" value="ECO:0007669"/>
    <property type="project" value="UniProtKB-SubCell"/>
</dbReference>
<evidence type="ECO:0000256" key="4">
    <source>
        <dbReference type="ARBA" id="ARBA00022475"/>
    </source>
</evidence>
<evidence type="ECO:0000256" key="6">
    <source>
        <dbReference type="ARBA" id="ARBA00022970"/>
    </source>
</evidence>
<dbReference type="RefSeq" id="WP_008543550.1">
    <property type="nucleotide sequence ID" value="NZ_JH605012.1"/>
</dbReference>
<evidence type="ECO:0000256" key="7">
    <source>
        <dbReference type="ARBA" id="ARBA00022989"/>
    </source>
</evidence>
<feature type="transmembrane region" description="Helical" evidence="9">
    <location>
        <begin position="227"/>
        <end position="249"/>
    </location>
</feature>
<dbReference type="InterPro" id="IPR050367">
    <property type="entry name" value="APC_superfamily"/>
</dbReference>
<reference evidence="10 11" key="1">
    <citation type="submission" date="2011-11" db="EMBL/GenBank/DDBJ databases">
        <authorList>
            <person name="Weinstock G."/>
            <person name="Sodergren E."/>
            <person name="Clifton S."/>
            <person name="Fulton L."/>
            <person name="Fulton B."/>
            <person name="Courtney L."/>
            <person name="Fronick C."/>
            <person name="Harrison M."/>
            <person name="Strong C."/>
            <person name="Farmer C."/>
            <person name="Delahaunty K."/>
            <person name="Markovic C."/>
            <person name="Hall O."/>
            <person name="Minx P."/>
            <person name="Tomlinson C."/>
            <person name="Mitreva M."/>
            <person name="Hou S."/>
            <person name="Chen J."/>
            <person name="Wollam A."/>
            <person name="Pepin K.H."/>
            <person name="Johnson M."/>
            <person name="Bhonagiri V."/>
            <person name="Zhang X."/>
            <person name="Suruliraj S."/>
            <person name="Warren W."/>
            <person name="Chinwalla A."/>
            <person name="Mardis E.R."/>
            <person name="Wilson R.K."/>
        </authorList>
    </citation>
    <scope>NUCLEOTIDE SEQUENCE [LARGE SCALE GENOMIC DNA]</scope>
    <source>
        <strain evidence="10 11">YIT 11816</strain>
    </source>
</reference>
<comment type="similarity">
    <text evidence="2 9">Belongs to the amino acid-polyamine-organocation (APC) superfamily. Basic amino acid/polyamine antiporter (APA) (TC 2.A.3.2) family.</text>
</comment>
<sequence length="441" mass="46510">MSSTKSNKMSVTQLTLLTALNMMGSGIIMLPTKLAEVGTLSILSWLVTATGSTALAYAFAKCGMLSRKAGGMGGYAEYTFGKSGAFLANYTYAVSLVIANVAIAITVVGYLSAFFEISLSPVMTCLATIATLWICTVLNFKGPKITGYISNFSAWGAILPVTALSVFGWFWFSPDMYVASWNPNNIPFFDAVSASISMTLWAFLGLESACANSEAVDNPEKNVPKAVLGATLGVATIYILSTNIAAGIVGNAELVQSTAPFGLVFATMFNGTVGKVVIGMMVVSCAGSLLSWQFTIAQVFKSLSDAKFFPSAFSKLTKDDAPVVGMTLITLTQSALSFLTISPSLYKQFNVLVDLAVVTNVMPYLLSMAAVPVLLRSEKVGGGMATIVKFCAFIGTVYSLYALYAAGFEAMMYGSLATFAGWAFFGVAAERLHDKEAAAAA</sequence>
<dbReference type="HAMAP" id="MF_02073">
    <property type="entry name" value="Putrescine_transp"/>
    <property type="match status" value="1"/>
</dbReference>
<evidence type="ECO:0000256" key="5">
    <source>
        <dbReference type="ARBA" id="ARBA00022692"/>
    </source>
</evidence>
<feature type="transmembrane region" description="Helical" evidence="9">
    <location>
        <begin position="152"/>
        <end position="172"/>
    </location>
</feature>
<dbReference type="GO" id="GO:0015496">
    <property type="term" value="F:putrescine:ornithine antiporter activity"/>
    <property type="evidence" value="ECO:0007669"/>
    <property type="project" value="InterPro"/>
</dbReference>
<keyword evidence="4 9" id="KW-1003">Cell membrane</keyword>
<dbReference type="Proteomes" id="UP000004956">
    <property type="component" value="Unassembled WGS sequence"/>
</dbReference>
<feature type="transmembrane region" description="Helical" evidence="9">
    <location>
        <begin position="321"/>
        <end position="341"/>
    </location>
</feature>
<keyword evidence="6" id="KW-0029">Amino-acid transport</keyword>
<name>H3KHL3_9BURK</name>
<feature type="transmembrane region" description="Helical" evidence="9">
    <location>
        <begin position="353"/>
        <end position="375"/>
    </location>
</feature>
<organism evidence="10 11">
    <name type="scientific">Sutterella parvirubra YIT 11816</name>
    <dbReference type="NCBI Taxonomy" id="762967"/>
    <lineage>
        <taxon>Bacteria</taxon>
        <taxon>Pseudomonadati</taxon>
        <taxon>Pseudomonadota</taxon>
        <taxon>Betaproteobacteria</taxon>
        <taxon>Burkholderiales</taxon>
        <taxon>Sutterellaceae</taxon>
        <taxon>Sutterella</taxon>
    </lineage>
</organism>
<dbReference type="InterPro" id="IPR002293">
    <property type="entry name" value="AA/rel_permease1"/>
</dbReference>
<dbReference type="OrthoDB" id="3185104at2"/>
<evidence type="ECO:0000256" key="8">
    <source>
        <dbReference type="ARBA" id="ARBA00023136"/>
    </source>
</evidence>
<comment type="subcellular location">
    <subcellularLocation>
        <location evidence="9">Cell inner membrane</location>
        <topology evidence="9">Multi-pass membrane protein</topology>
    </subcellularLocation>
    <subcellularLocation>
        <location evidence="1">Cell membrane</location>
        <topology evidence="1">Multi-pass membrane protein</topology>
    </subcellularLocation>
</comment>
<dbReference type="InterPro" id="IPR004754">
    <property type="entry name" value="Amino_acid_antiprt"/>
</dbReference>
<dbReference type="Pfam" id="PF13520">
    <property type="entry name" value="AA_permease_2"/>
    <property type="match status" value="1"/>
</dbReference>
<evidence type="ECO:0000313" key="11">
    <source>
        <dbReference type="Proteomes" id="UP000004956"/>
    </source>
</evidence>
<dbReference type="STRING" id="762967.HMPREF9440_02257"/>
<evidence type="ECO:0000256" key="2">
    <source>
        <dbReference type="ARBA" id="ARBA00008220"/>
    </source>
</evidence>
<dbReference type="InterPro" id="IPR027566">
    <property type="entry name" value="Symport/antiport_PotE"/>
</dbReference>
<keyword evidence="5 9" id="KW-0812">Transmembrane</keyword>